<dbReference type="Proteomes" id="UP000286482">
    <property type="component" value="Unassembled WGS sequence"/>
</dbReference>
<evidence type="ECO:0000313" key="2">
    <source>
        <dbReference type="EMBL" id="RKF14505.1"/>
    </source>
</evidence>
<accession>A0A420E7W8</accession>
<organism evidence="2 3">
    <name type="scientific">Alginatibacterium sediminis</name>
    <dbReference type="NCBI Taxonomy" id="2164068"/>
    <lineage>
        <taxon>Bacteria</taxon>
        <taxon>Pseudomonadati</taxon>
        <taxon>Pseudomonadota</taxon>
        <taxon>Gammaproteobacteria</taxon>
        <taxon>Alteromonadales</taxon>
        <taxon>Alteromonadaceae</taxon>
        <taxon>Alginatibacterium</taxon>
    </lineage>
</organism>
<protein>
    <submittedName>
        <fullName evidence="2">Uncharacterized protein</fullName>
    </submittedName>
</protein>
<dbReference type="RefSeq" id="WP_120356316.1">
    <property type="nucleotide sequence ID" value="NZ_RAQO01000009.1"/>
</dbReference>
<dbReference type="AlphaFoldDB" id="A0A420E7W8"/>
<evidence type="ECO:0000313" key="3">
    <source>
        <dbReference type="Proteomes" id="UP000286482"/>
    </source>
</evidence>
<dbReference type="EMBL" id="RAQO01000009">
    <property type="protein sequence ID" value="RKF14505.1"/>
    <property type="molecule type" value="Genomic_DNA"/>
</dbReference>
<comment type="caution">
    <text evidence="2">The sequence shown here is derived from an EMBL/GenBank/DDBJ whole genome shotgun (WGS) entry which is preliminary data.</text>
</comment>
<name>A0A420E7W8_9ALTE</name>
<feature type="transmembrane region" description="Helical" evidence="1">
    <location>
        <begin position="7"/>
        <end position="28"/>
    </location>
</feature>
<keyword evidence="1" id="KW-0812">Transmembrane</keyword>
<keyword evidence="1" id="KW-0472">Membrane</keyword>
<dbReference type="OrthoDB" id="6388041at2"/>
<sequence>MKVFIAAIAVLLIAVGIFIIASVLPPALNILNVSSDSQLLQGFFDWLMSDTNALRDKAPEELLEVFQTFTKVIVVVVFLYACVKLVRVGLLVIREGVHLLRPSTDGKTKAEK</sequence>
<feature type="transmembrane region" description="Helical" evidence="1">
    <location>
        <begin position="72"/>
        <end position="93"/>
    </location>
</feature>
<keyword evidence="1" id="KW-1133">Transmembrane helix</keyword>
<proteinExistence type="predicted"/>
<reference evidence="2 3" key="1">
    <citation type="submission" date="2018-09" db="EMBL/GenBank/DDBJ databases">
        <authorList>
            <person name="Wang Z."/>
        </authorList>
    </citation>
    <scope>NUCLEOTIDE SEQUENCE [LARGE SCALE GENOMIC DNA]</scope>
    <source>
        <strain evidence="2 3">ALS 81</strain>
    </source>
</reference>
<keyword evidence="3" id="KW-1185">Reference proteome</keyword>
<evidence type="ECO:0000256" key="1">
    <source>
        <dbReference type="SAM" id="Phobius"/>
    </source>
</evidence>
<gene>
    <name evidence="2" type="ORF">DBZ36_17805</name>
</gene>